<dbReference type="GO" id="GO:0003743">
    <property type="term" value="F:translation initiation factor activity"/>
    <property type="evidence" value="ECO:0007669"/>
    <property type="project" value="UniProtKB-KW"/>
</dbReference>
<keyword evidence="2" id="KW-0396">Initiation factor</keyword>
<evidence type="ECO:0000256" key="1">
    <source>
        <dbReference type="ARBA" id="ARBA00010098"/>
    </source>
</evidence>
<dbReference type="PANTHER" id="PTHR12790:SF0">
    <property type="entry name" value="RNA POLYMERASE I-SPECIFIC TRANSCRIPTION INITIATION FACTOR RRN3-RELATED"/>
    <property type="match status" value="1"/>
</dbReference>
<organism evidence="2 3">
    <name type="scientific">Eumeta variegata</name>
    <name type="common">Bagworm moth</name>
    <name type="synonym">Eumeta japonica</name>
    <dbReference type="NCBI Taxonomy" id="151549"/>
    <lineage>
        <taxon>Eukaryota</taxon>
        <taxon>Metazoa</taxon>
        <taxon>Ecdysozoa</taxon>
        <taxon>Arthropoda</taxon>
        <taxon>Hexapoda</taxon>
        <taxon>Insecta</taxon>
        <taxon>Pterygota</taxon>
        <taxon>Neoptera</taxon>
        <taxon>Endopterygota</taxon>
        <taxon>Lepidoptera</taxon>
        <taxon>Glossata</taxon>
        <taxon>Ditrysia</taxon>
        <taxon>Tineoidea</taxon>
        <taxon>Psychidae</taxon>
        <taxon>Oiketicinae</taxon>
        <taxon>Eumeta</taxon>
    </lineage>
</organism>
<dbReference type="GO" id="GO:0001181">
    <property type="term" value="F:RNA polymerase I general transcription initiation factor activity"/>
    <property type="evidence" value="ECO:0007669"/>
    <property type="project" value="InterPro"/>
</dbReference>
<sequence>MYSDILPMLRDPQLSDENFTRLFEDCSACVVLLGREVKPFVEVICDVTWLNRNDDLVALYSKFLLNLVTAHPYYTPLVMASLMKNLKVGGENWDENPPEELIFKWSNVHTIIAQIIAIMPMSSTILMQNIVEQFPYYKLGSYCNRAYVYNLIWVTKYIPALQEQIITAIINRLVVMDVNMVDKSRKQSIQNEAIFSMEIDDDETVISETLDFCMLEMLQWLQDERDSAMNVLCNVFERVILPTHGIRHVQFLILYIISINQQCADRILTNLWMMAAGCNGLGPGALATRKTAASHLAGLLARCIRIPNTRLIQFLRNMADWCHSYITATQEAATASENVKVHGAFHAICHAIFYLVAFKHQHLFMNKTNINFIQSLNLSRLVTCVLNPLKTCPPQVIRAFSSVTRAHQVVYCQAIIERNARQSIVTEANAHYDEWFPYDPYTLPKSGEIIWPLCIDYKDWLQEGDDETQYSSMMKKLEDDDDYLMTSPKSKIASSLSNCISPGFKSM</sequence>
<proteinExistence type="inferred from homology"/>
<dbReference type="STRING" id="151549.A0A4C1VS04"/>
<dbReference type="Proteomes" id="UP000299102">
    <property type="component" value="Unassembled WGS sequence"/>
</dbReference>
<gene>
    <name evidence="2" type="primary">Rrn3</name>
    <name evidence="2" type="ORF">EVAR_26050_1</name>
</gene>
<comment type="similarity">
    <text evidence="1">Belongs to the RRN3 family.</text>
</comment>
<protein>
    <submittedName>
        <fullName evidence="2">RNA polymerase I-specific transcription initiation factor RRN3</fullName>
    </submittedName>
</protein>
<dbReference type="OrthoDB" id="26970at2759"/>
<dbReference type="InterPro" id="IPR007991">
    <property type="entry name" value="RNA_pol_I_trans_ini_fac_RRN3"/>
</dbReference>
<reference evidence="2 3" key="1">
    <citation type="journal article" date="2019" name="Commun. Biol.">
        <title>The bagworm genome reveals a unique fibroin gene that provides high tensile strength.</title>
        <authorList>
            <person name="Kono N."/>
            <person name="Nakamura H."/>
            <person name="Ohtoshi R."/>
            <person name="Tomita M."/>
            <person name="Numata K."/>
            <person name="Arakawa K."/>
        </authorList>
    </citation>
    <scope>NUCLEOTIDE SEQUENCE [LARGE SCALE GENOMIC DNA]</scope>
</reference>
<keyword evidence="2" id="KW-0648">Protein biosynthesis</keyword>
<dbReference type="EMBL" id="BGZK01000390">
    <property type="protein sequence ID" value="GBP40969.1"/>
    <property type="molecule type" value="Genomic_DNA"/>
</dbReference>
<dbReference type="GO" id="GO:0005634">
    <property type="term" value="C:nucleus"/>
    <property type="evidence" value="ECO:0007669"/>
    <property type="project" value="TreeGrafter"/>
</dbReference>
<accession>A0A4C1VS04</accession>
<comment type="caution">
    <text evidence="2">The sequence shown here is derived from an EMBL/GenBank/DDBJ whole genome shotgun (WGS) entry which is preliminary data.</text>
</comment>
<name>A0A4C1VS04_EUMVA</name>
<dbReference type="Pfam" id="PF05327">
    <property type="entry name" value="RRN3"/>
    <property type="match status" value="2"/>
</dbReference>
<keyword evidence="3" id="KW-1185">Reference proteome</keyword>
<dbReference type="PANTHER" id="PTHR12790">
    <property type="entry name" value="TRANSCRIPTION INITIATION FACTOR IA RRN3"/>
    <property type="match status" value="1"/>
</dbReference>
<dbReference type="GO" id="GO:0001042">
    <property type="term" value="F:RNA polymerase I core binding"/>
    <property type="evidence" value="ECO:0007669"/>
    <property type="project" value="TreeGrafter"/>
</dbReference>
<evidence type="ECO:0000313" key="3">
    <source>
        <dbReference type="Proteomes" id="UP000299102"/>
    </source>
</evidence>
<dbReference type="AlphaFoldDB" id="A0A4C1VS04"/>
<evidence type="ECO:0000313" key="2">
    <source>
        <dbReference type="EMBL" id="GBP40969.1"/>
    </source>
</evidence>
<dbReference type="GO" id="GO:0006361">
    <property type="term" value="P:transcription initiation at RNA polymerase I promoter"/>
    <property type="evidence" value="ECO:0007669"/>
    <property type="project" value="InterPro"/>
</dbReference>